<evidence type="ECO:0000256" key="1">
    <source>
        <dbReference type="SAM" id="MobiDB-lite"/>
    </source>
</evidence>
<proteinExistence type="predicted"/>
<dbReference type="Gene3D" id="3.40.50.150">
    <property type="entry name" value="Vaccinia Virus protein VP39"/>
    <property type="match status" value="1"/>
</dbReference>
<dbReference type="AlphaFoldDB" id="A0AA40C6Y6"/>
<protein>
    <recommendedName>
        <fullName evidence="4">Methyltransferase type 11 domain-containing protein</fullName>
    </recommendedName>
</protein>
<evidence type="ECO:0000313" key="2">
    <source>
        <dbReference type="EMBL" id="KAK0626468.1"/>
    </source>
</evidence>
<feature type="compositionally biased region" description="Basic and acidic residues" evidence="1">
    <location>
        <begin position="289"/>
        <end position="301"/>
    </location>
</feature>
<gene>
    <name evidence="2" type="ORF">B0T14DRAFT_562374</name>
</gene>
<feature type="compositionally biased region" description="Low complexity" evidence="1">
    <location>
        <begin position="37"/>
        <end position="47"/>
    </location>
</feature>
<reference evidence="2" key="1">
    <citation type="submission" date="2023-06" db="EMBL/GenBank/DDBJ databases">
        <title>Genome-scale phylogeny and comparative genomics of the fungal order Sordariales.</title>
        <authorList>
            <consortium name="Lawrence Berkeley National Laboratory"/>
            <person name="Hensen N."/>
            <person name="Bonometti L."/>
            <person name="Westerberg I."/>
            <person name="Brannstrom I.O."/>
            <person name="Guillou S."/>
            <person name="Cros-Aarteil S."/>
            <person name="Calhoun S."/>
            <person name="Haridas S."/>
            <person name="Kuo A."/>
            <person name="Mondo S."/>
            <person name="Pangilinan J."/>
            <person name="Riley R."/>
            <person name="Labutti K."/>
            <person name="Andreopoulos B."/>
            <person name="Lipzen A."/>
            <person name="Chen C."/>
            <person name="Yanf M."/>
            <person name="Daum C."/>
            <person name="Ng V."/>
            <person name="Clum A."/>
            <person name="Steindorff A."/>
            <person name="Ohm R."/>
            <person name="Martin F."/>
            <person name="Silar P."/>
            <person name="Natvig D."/>
            <person name="Lalanne C."/>
            <person name="Gautier V."/>
            <person name="Ament-Velasquez S.L."/>
            <person name="Kruys A."/>
            <person name="Hutchinson M.I."/>
            <person name="Powell A.J."/>
            <person name="Barry K."/>
            <person name="Miller A.N."/>
            <person name="Grigoriev I.V."/>
            <person name="Debuchy R."/>
            <person name="Gladieux P."/>
            <person name="Thoren M.H."/>
            <person name="Johannesson H."/>
        </authorList>
    </citation>
    <scope>NUCLEOTIDE SEQUENCE</scope>
    <source>
        <strain evidence="2">CBS 606.72</strain>
    </source>
</reference>
<feature type="region of interest" description="Disordered" evidence="1">
    <location>
        <begin position="226"/>
        <end position="245"/>
    </location>
</feature>
<feature type="compositionally biased region" description="Polar residues" evidence="1">
    <location>
        <begin position="87"/>
        <end position="96"/>
    </location>
</feature>
<comment type="caution">
    <text evidence="2">The sequence shown here is derived from an EMBL/GenBank/DDBJ whole genome shotgun (WGS) entry which is preliminary data.</text>
</comment>
<sequence length="673" mass="73243">MFDVDWTDYEIEKVGQRRARKEVERDQKKEERRSVRESVSSRSSYSSGDKAQGFLGSLGLKISSASLRGRKTSSNTLRVPADDNASKRASTLSQPATIAPSVTGPSDDAIAPENKLGIILPPIDGLDLNESTEMNGSTETSDNSTYRSSKGSVISKSTATTALTVPSPCKNSLADSACTVDNITQASEPGILVTKTTETKYELRDEAKPKGERTVAVEAPSVFSAPFRSTPCYSEPSSPSSPNTGVSASILIDKWFTSVNDPGSPLSPAARVEPPVAKEDHSSSQGIKESFDVERLQEPISRKPPSSVVSTATRSSRRKNTASSTKLRADNPDAWKPPDNWNHQATSEAKSSAPNSAAPSPRKQDASQHPMSLDLVAMQREIARMAAASAEIVTVRLNENWGNSTDASFYRELEMEKKRWMLSALHNMLRYNEGAASGEVGSDDGEGKKMLALFESQATASYLAASYPKAQFTHISPQPLSPILFPNVKALPLAINGLLPLAANRYAKVFCLCLPSMMPSQDIPRLLRSVHRCLTPKGTLHLTVIDPSPATQSLGPKMRHWLDQNLILNLESQFRCISPSRLLPAWLADARLRANGSVISRVKCDLVCKTGPDGASAEAQLRSTVGRKLWQEVWGGFVHGASWWWDDPGCLEECRELGTHFEYSLIEAVKDTV</sequence>
<feature type="region of interest" description="Disordered" evidence="1">
    <location>
        <begin position="266"/>
        <end position="369"/>
    </location>
</feature>
<feature type="compositionally biased region" description="Basic and acidic residues" evidence="1">
    <location>
        <begin position="15"/>
        <end position="36"/>
    </location>
</feature>
<evidence type="ECO:0000313" key="3">
    <source>
        <dbReference type="Proteomes" id="UP001175000"/>
    </source>
</evidence>
<feature type="compositionally biased region" description="Low complexity" evidence="1">
    <location>
        <begin position="349"/>
        <end position="361"/>
    </location>
</feature>
<keyword evidence="3" id="KW-1185">Reference proteome</keyword>
<organism evidence="2 3">
    <name type="scientific">Immersiella caudata</name>
    <dbReference type="NCBI Taxonomy" id="314043"/>
    <lineage>
        <taxon>Eukaryota</taxon>
        <taxon>Fungi</taxon>
        <taxon>Dikarya</taxon>
        <taxon>Ascomycota</taxon>
        <taxon>Pezizomycotina</taxon>
        <taxon>Sordariomycetes</taxon>
        <taxon>Sordariomycetidae</taxon>
        <taxon>Sordariales</taxon>
        <taxon>Lasiosphaeriaceae</taxon>
        <taxon>Immersiella</taxon>
    </lineage>
</organism>
<accession>A0AA40C6Y6</accession>
<name>A0AA40C6Y6_9PEZI</name>
<feature type="region of interest" description="Disordered" evidence="1">
    <location>
        <begin position="130"/>
        <end position="153"/>
    </location>
</feature>
<evidence type="ECO:0008006" key="4">
    <source>
        <dbReference type="Google" id="ProtNLM"/>
    </source>
</evidence>
<feature type="region of interest" description="Disordered" evidence="1">
    <location>
        <begin position="15"/>
        <end position="108"/>
    </location>
</feature>
<dbReference type="SUPFAM" id="SSF53335">
    <property type="entry name" value="S-adenosyl-L-methionine-dependent methyltransferases"/>
    <property type="match status" value="1"/>
</dbReference>
<feature type="compositionally biased region" description="Low complexity" evidence="1">
    <location>
        <begin position="229"/>
        <end position="242"/>
    </location>
</feature>
<dbReference type="InterPro" id="IPR029063">
    <property type="entry name" value="SAM-dependent_MTases_sf"/>
</dbReference>
<dbReference type="Proteomes" id="UP001175000">
    <property type="component" value="Unassembled WGS sequence"/>
</dbReference>
<dbReference type="EMBL" id="JAULSU010000002">
    <property type="protein sequence ID" value="KAK0626468.1"/>
    <property type="molecule type" value="Genomic_DNA"/>
</dbReference>